<feature type="non-terminal residue" evidence="1">
    <location>
        <position position="1"/>
    </location>
</feature>
<protein>
    <submittedName>
        <fullName evidence="1">Uncharacterized protein</fullName>
    </submittedName>
</protein>
<gene>
    <name evidence="1" type="ORF">LCGC14_1793880</name>
</gene>
<dbReference type="AlphaFoldDB" id="A0A0F9HED0"/>
<proteinExistence type="predicted"/>
<evidence type="ECO:0000313" key="1">
    <source>
        <dbReference type="EMBL" id="KKM01492.1"/>
    </source>
</evidence>
<dbReference type="EMBL" id="LAZR01017180">
    <property type="protein sequence ID" value="KKM01492.1"/>
    <property type="molecule type" value="Genomic_DNA"/>
</dbReference>
<organism evidence="1">
    <name type="scientific">marine sediment metagenome</name>
    <dbReference type="NCBI Taxonomy" id="412755"/>
    <lineage>
        <taxon>unclassified sequences</taxon>
        <taxon>metagenomes</taxon>
        <taxon>ecological metagenomes</taxon>
    </lineage>
</organism>
<accession>A0A0F9HED0</accession>
<comment type="caution">
    <text evidence="1">The sequence shown here is derived from an EMBL/GenBank/DDBJ whole genome shotgun (WGS) entry which is preliminary data.</text>
</comment>
<reference evidence="1" key="1">
    <citation type="journal article" date="2015" name="Nature">
        <title>Complex archaea that bridge the gap between prokaryotes and eukaryotes.</title>
        <authorList>
            <person name="Spang A."/>
            <person name="Saw J.H."/>
            <person name="Jorgensen S.L."/>
            <person name="Zaremba-Niedzwiedzka K."/>
            <person name="Martijn J."/>
            <person name="Lind A.E."/>
            <person name="van Eijk R."/>
            <person name="Schleper C."/>
            <person name="Guy L."/>
            <person name="Ettema T.J."/>
        </authorList>
    </citation>
    <scope>NUCLEOTIDE SEQUENCE</scope>
</reference>
<sequence length="135" mass="16143">VMYNSFKTYKNKVYTGMKIGNSHFWNYNNGKWFETKITPEKWKFKFDCVKKRANLAPINSGATVGTKYHWYIIADQIATKIDPNSYKTEMKGIKLKVGHKRPYWRTFSYNYPSQTSYKERIIEILEKFIEELKSN</sequence>
<name>A0A0F9HED0_9ZZZZ</name>